<protein>
    <recommendedName>
        <fullName evidence="3">Arrestin-like N-terminal domain-containing protein</fullName>
    </recommendedName>
</protein>
<organism evidence="1 2">
    <name type="scientific">Lipomyces tetrasporus</name>
    <dbReference type="NCBI Taxonomy" id="54092"/>
    <lineage>
        <taxon>Eukaryota</taxon>
        <taxon>Fungi</taxon>
        <taxon>Dikarya</taxon>
        <taxon>Ascomycota</taxon>
        <taxon>Saccharomycotina</taxon>
        <taxon>Lipomycetes</taxon>
        <taxon>Lipomycetales</taxon>
        <taxon>Lipomycetaceae</taxon>
        <taxon>Lipomyces</taxon>
    </lineage>
</organism>
<dbReference type="GeneID" id="80885160"/>
<reference evidence="1" key="1">
    <citation type="submission" date="2023-03" db="EMBL/GenBank/DDBJ databases">
        <title>Near-Complete genome sequence of Lipomyces tetrasporous NRRL Y-64009, an oleaginous yeast capable of growing on lignocellulosic hydrolysates.</title>
        <authorList>
            <consortium name="Lawrence Berkeley National Laboratory"/>
            <person name="Jagtap S.S."/>
            <person name="Liu J.-J."/>
            <person name="Walukiewicz H.E."/>
            <person name="Pangilinan J."/>
            <person name="Lipzen A."/>
            <person name="Ahrendt S."/>
            <person name="Koriabine M."/>
            <person name="Cobaugh K."/>
            <person name="Salamov A."/>
            <person name="Yoshinaga Y."/>
            <person name="Ng V."/>
            <person name="Daum C."/>
            <person name="Grigoriev I.V."/>
            <person name="Slininger P.J."/>
            <person name="Dien B.S."/>
            <person name="Jin Y.-S."/>
            <person name="Rao C.V."/>
        </authorList>
    </citation>
    <scope>NUCLEOTIDE SEQUENCE</scope>
    <source>
        <strain evidence="1">NRRL Y-64009</strain>
    </source>
</reference>
<sequence length="338" mass="37595">MKPSFRLRCSRAILVDNEVASVGCPLAGKVSITLDEPTTIEDISVNSNGISYTARIVDKGYRIMEYNTHADITTSLFDQPRGTALSPGEHVLLFTIQVPFRTSKWVCPHSAMDVGLVRTGLPPTCHANRKMYVDYSLEVTKPFLEQSIILSENVALAAKCDGPPEEQLSGLKKPFSLSSTQKHVNLSIVAEMALYNDSEACLGKNLSRELYISVQDEDISRTGWLLDIQLTVIKVALRSKTSGYSQKRPTRTAENTRVLLENNKLDIPLAPEQSQDRAARFRIDYEVFKSISFVPDFDIISLPHSHKIVASIGLSVNYDGSATFQNLAFHYHQVCTKV</sequence>
<dbReference type="EMBL" id="JARPMG010000006">
    <property type="protein sequence ID" value="KAJ8100073.1"/>
    <property type="molecule type" value="Genomic_DNA"/>
</dbReference>
<dbReference type="Gene3D" id="2.60.40.640">
    <property type="match status" value="1"/>
</dbReference>
<dbReference type="AlphaFoldDB" id="A0AAD7VS86"/>
<comment type="caution">
    <text evidence="1">The sequence shown here is derived from an EMBL/GenBank/DDBJ whole genome shotgun (WGS) entry which is preliminary data.</text>
</comment>
<evidence type="ECO:0000313" key="2">
    <source>
        <dbReference type="Proteomes" id="UP001217417"/>
    </source>
</evidence>
<accession>A0AAD7VS86</accession>
<dbReference type="RefSeq" id="XP_056043523.1">
    <property type="nucleotide sequence ID" value="XM_056189994.1"/>
</dbReference>
<dbReference type="Proteomes" id="UP001217417">
    <property type="component" value="Unassembled WGS sequence"/>
</dbReference>
<evidence type="ECO:0000313" key="1">
    <source>
        <dbReference type="EMBL" id="KAJ8100073.1"/>
    </source>
</evidence>
<keyword evidence="2" id="KW-1185">Reference proteome</keyword>
<proteinExistence type="predicted"/>
<name>A0AAD7VS86_9ASCO</name>
<dbReference type="InterPro" id="IPR014752">
    <property type="entry name" value="Arrestin-like_C"/>
</dbReference>
<gene>
    <name evidence="1" type="ORF">POJ06DRAFT_282084</name>
</gene>
<evidence type="ECO:0008006" key="3">
    <source>
        <dbReference type="Google" id="ProtNLM"/>
    </source>
</evidence>